<reference evidence="13 14" key="1">
    <citation type="submission" date="2019-08" db="EMBL/GenBank/DDBJ databases">
        <title>Parahaliea maris sp. nov., isolated from the surface seawater.</title>
        <authorList>
            <person name="Liu Y."/>
        </authorList>
    </citation>
    <scope>NUCLEOTIDE SEQUENCE [LARGE SCALE GENOMIC DNA]</scope>
    <source>
        <strain evidence="13 14">HSLHS9</strain>
    </source>
</reference>
<comment type="caution">
    <text evidence="13">The sequence shown here is derived from an EMBL/GenBank/DDBJ whole genome shotgun (WGS) entry which is preliminary data.</text>
</comment>
<dbReference type="CDD" id="cd01347">
    <property type="entry name" value="ligand_gated_channel"/>
    <property type="match status" value="1"/>
</dbReference>
<dbReference type="EMBL" id="VRZA01000007">
    <property type="protein sequence ID" value="TXS90714.1"/>
    <property type="molecule type" value="Genomic_DNA"/>
</dbReference>
<dbReference type="InterPro" id="IPR012910">
    <property type="entry name" value="Plug_dom"/>
</dbReference>
<comment type="subcellular location">
    <subcellularLocation>
        <location evidence="1 8">Cell outer membrane</location>
        <topology evidence="1 8">Multi-pass membrane protein</topology>
    </subcellularLocation>
</comment>
<keyword evidence="3 8" id="KW-1134">Transmembrane beta strand</keyword>
<keyword evidence="6 8" id="KW-0472">Membrane</keyword>
<organism evidence="13 14">
    <name type="scientific">Parahaliea maris</name>
    <dbReference type="NCBI Taxonomy" id="2716870"/>
    <lineage>
        <taxon>Bacteria</taxon>
        <taxon>Pseudomonadati</taxon>
        <taxon>Pseudomonadota</taxon>
        <taxon>Gammaproteobacteria</taxon>
        <taxon>Cellvibrionales</taxon>
        <taxon>Halieaceae</taxon>
        <taxon>Parahaliea</taxon>
    </lineage>
</organism>
<dbReference type="PANTHER" id="PTHR47234:SF3">
    <property type="entry name" value="SECRETIN_TONB SHORT N-TERMINAL DOMAIN-CONTAINING PROTEIN"/>
    <property type="match status" value="1"/>
</dbReference>
<dbReference type="InterPro" id="IPR036942">
    <property type="entry name" value="Beta-barrel_TonB_sf"/>
</dbReference>
<evidence type="ECO:0000259" key="11">
    <source>
        <dbReference type="Pfam" id="PF00593"/>
    </source>
</evidence>
<keyword evidence="5 9" id="KW-0798">TonB box</keyword>
<dbReference type="Proteomes" id="UP000321039">
    <property type="component" value="Unassembled WGS sequence"/>
</dbReference>
<dbReference type="InterPro" id="IPR039426">
    <property type="entry name" value="TonB-dep_rcpt-like"/>
</dbReference>
<evidence type="ECO:0000313" key="14">
    <source>
        <dbReference type="Proteomes" id="UP000321039"/>
    </source>
</evidence>
<evidence type="ECO:0000256" key="5">
    <source>
        <dbReference type="ARBA" id="ARBA00023077"/>
    </source>
</evidence>
<keyword evidence="13" id="KW-0675">Receptor</keyword>
<keyword evidence="10" id="KW-0732">Signal</keyword>
<keyword evidence="7 8" id="KW-0998">Cell outer membrane</keyword>
<dbReference type="Pfam" id="PF07715">
    <property type="entry name" value="Plug"/>
    <property type="match status" value="1"/>
</dbReference>
<evidence type="ECO:0000256" key="3">
    <source>
        <dbReference type="ARBA" id="ARBA00022452"/>
    </source>
</evidence>
<feature type="domain" description="TonB-dependent receptor plug" evidence="12">
    <location>
        <begin position="51"/>
        <end position="172"/>
    </location>
</feature>
<sequence length="840" mass="90361">MQTFRRSKLSWAIAAQVALTAGYSQVSNAQEETALEEVVVTGTRREARSVFESAAPIDVLSGDEFRNQGASDLTTLLRNTVPSYNVNSQPISDAATVVRPANMRGLASDHTLVLLNGKRRHRASVISWLGNGVNDGAQGPDISVIPAIALKQVEVLRDGAAAQYGSDAIAGVVNFILKDYSEGGSLEAKYGMYTEESDEAMYSVAGNIGLPFTANGFINASFEYGESDPTSRSVQRDDAAALIAGGNTLVANPAQVWGNPEIEEDLKTIFNLGLNLNDSTEAYAFGNYASKEVTGGFYFRNPDTRSGVFSSGTDADGNQIRLVGDVTEDLSGNCPTNLRTDDAAGLQAIIDNPDCFVFNEVFPGGFTPSFGAETEDFSLVGGARGTTDGGLSWDVSAGMGYNDADFFIINTVNASLGPQSPTAFDPGAYTQFEKNFNIDLSYPVDIGLASDLNIAGGFEWRDEEFEITIGDQPSWEVGPLADQGFSAASNGFPGFGPLAAGKWSRSNIATYIDLEADVTDDWLLAVALRWEDFDDFGSTTNGKVATHFQLTDSIGLRGSWSTGFRAPTPGQSNAYNVSTEFNLATNELENNGTIPATSPVAQLRGGVPLDPEESTNYTAGIILEFGGLAVTIDYFNIDVDDRLGTSQNFALTDAERDALIAQGVAGANSLSTFRFFANGFDTNTEGFDVVATYSLESGLGVTDFNLAFNQTETTVEDFVPGLIDDTRILELEEALPETRWNLMANHMMGDWRFMARYSYYDDWYDSEDTLAYDGYGVVDAEVGYTFGAPGFTVVVGADNLFDDLPDENPNAAAGVGNRYSQWSPGGFNGRFAYLRVMYDF</sequence>
<name>A0A5C8ZSI4_9GAMM</name>
<keyword evidence="2 8" id="KW-0813">Transport</keyword>
<proteinExistence type="inferred from homology"/>
<accession>A0A5C8ZSI4</accession>
<feature type="domain" description="TonB-dependent receptor-like beta-barrel" evidence="11">
    <location>
        <begin position="372"/>
        <end position="800"/>
    </location>
</feature>
<feature type="chain" id="PRO_5023007019" evidence="10">
    <location>
        <begin position="30"/>
        <end position="840"/>
    </location>
</feature>
<evidence type="ECO:0000256" key="4">
    <source>
        <dbReference type="ARBA" id="ARBA00022692"/>
    </source>
</evidence>
<keyword evidence="14" id="KW-1185">Reference proteome</keyword>
<evidence type="ECO:0000256" key="9">
    <source>
        <dbReference type="RuleBase" id="RU003357"/>
    </source>
</evidence>
<dbReference type="Gene3D" id="2.170.130.10">
    <property type="entry name" value="TonB-dependent receptor, plug domain"/>
    <property type="match status" value="1"/>
</dbReference>
<evidence type="ECO:0000256" key="10">
    <source>
        <dbReference type="SAM" id="SignalP"/>
    </source>
</evidence>
<protein>
    <submittedName>
        <fullName evidence="13">TonB-dependent receptor</fullName>
    </submittedName>
</protein>
<evidence type="ECO:0000256" key="8">
    <source>
        <dbReference type="PROSITE-ProRule" id="PRU01360"/>
    </source>
</evidence>
<dbReference type="InterPro" id="IPR000531">
    <property type="entry name" value="Beta-barrel_TonB"/>
</dbReference>
<comment type="similarity">
    <text evidence="8 9">Belongs to the TonB-dependent receptor family.</text>
</comment>
<feature type="signal peptide" evidence="10">
    <location>
        <begin position="1"/>
        <end position="29"/>
    </location>
</feature>
<dbReference type="Gene3D" id="2.40.170.20">
    <property type="entry name" value="TonB-dependent receptor, beta-barrel domain"/>
    <property type="match status" value="1"/>
</dbReference>
<evidence type="ECO:0000313" key="13">
    <source>
        <dbReference type="EMBL" id="TXS90714.1"/>
    </source>
</evidence>
<evidence type="ECO:0000256" key="2">
    <source>
        <dbReference type="ARBA" id="ARBA00022448"/>
    </source>
</evidence>
<gene>
    <name evidence="13" type="ORF">FV139_17185</name>
</gene>
<keyword evidence="4 8" id="KW-0812">Transmembrane</keyword>
<dbReference type="PANTHER" id="PTHR47234">
    <property type="match status" value="1"/>
</dbReference>
<dbReference type="PROSITE" id="PS52016">
    <property type="entry name" value="TONB_DEPENDENT_REC_3"/>
    <property type="match status" value="1"/>
</dbReference>
<evidence type="ECO:0000256" key="6">
    <source>
        <dbReference type="ARBA" id="ARBA00023136"/>
    </source>
</evidence>
<dbReference type="Pfam" id="PF00593">
    <property type="entry name" value="TonB_dep_Rec_b-barrel"/>
    <property type="match status" value="1"/>
</dbReference>
<evidence type="ECO:0000256" key="1">
    <source>
        <dbReference type="ARBA" id="ARBA00004571"/>
    </source>
</evidence>
<evidence type="ECO:0000256" key="7">
    <source>
        <dbReference type="ARBA" id="ARBA00023237"/>
    </source>
</evidence>
<dbReference type="SUPFAM" id="SSF56935">
    <property type="entry name" value="Porins"/>
    <property type="match status" value="1"/>
</dbReference>
<dbReference type="RefSeq" id="WP_148069712.1">
    <property type="nucleotide sequence ID" value="NZ_VRZA01000007.1"/>
</dbReference>
<dbReference type="GO" id="GO:0009279">
    <property type="term" value="C:cell outer membrane"/>
    <property type="evidence" value="ECO:0007669"/>
    <property type="project" value="UniProtKB-SubCell"/>
</dbReference>
<dbReference type="AlphaFoldDB" id="A0A5C8ZSI4"/>
<dbReference type="InterPro" id="IPR037066">
    <property type="entry name" value="Plug_dom_sf"/>
</dbReference>
<evidence type="ECO:0000259" key="12">
    <source>
        <dbReference type="Pfam" id="PF07715"/>
    </source>
</evidence>